<dbReference type="AlphaFoldDB" id="A0A4Z2HD56"/>
<evidence type="ECO:0000313" key="3">
    <source>
        <dbReference type="Proteomes" id="UP000314294"/>
    </source>
</evidence>
<feature type="compositionally biased region" description="Basic and acidic residues" evidence="1">
    <location>
        <begin position="50"/>
        <end position="67"/>
    </location>
</feature>
<gene>
    <name evidence="2" type="ORF">EYF80_026290</name>
</gene>
<protein>
    <submittedName>
        <fullName evidence="2">Uncharacterized protein</fullName>
    </submittedName>
</protein>
<dbReference type="EMBL" id="SRLO01000272">
    <property type="protein sequence ID" value="TNN63440.1"/>
    <property type="molecule type" value="Genomic_DNA"/>
</dbReference>
<accession>A0A4Z2HD56</accession>
<sequence length="67" mass="7312">MGTMGARDLLFITMSHNVSFVGTSTEEVNASRNISIHREQLQTAGGEEAGGVKDPKEHKSQRGFHDL</sequence>
<feature type="region of interest" description="Disordered" evidence="1">
    <location>
        <begin position="42"/>
        <end position="67"/>
    </location>
</feature>
<dbReference type="Proteomes" id="UP000314294">
    <property type="component" value="Unassembled WGS sequence"/>
</dbReference>
<evidence type="ECO:0000256" key="1">
    <source>
        <dbReference type="SAM" id="MobiDB-lite"/>
    </source>
</evidence>
<keyword evidence="3" id="KW-1185">Reference proteome</keyword>
<evidence type="ECO:0000313" key="2">
    <source>
        <dbReference type="EMBL" id="TNN63440.1"/>
    </source>
</evidence>
<comment type="caution">
    <text evidence="2">The sequence shown here is derived from an EMBL/GenBank/DDBJ whole genome shotgun (WGS) entry which is preliminary data.</text>
</comment>
<name>A0A4Z2HD56_9TELE</name>
<proteinExistence type="predicted"/>
<reference evidence="2 3" key="1">
    <citation type="submission" date="2019-03" db="EMBL/GenBank/DDBJ databases">
        <title>First draft genome of Liparis tanakae, snailfish: a comprehensive survey of snailfish specific genes.</title>
        <authorList>
            <person name="Kim W."/>
            <person name="Song I."/>
            <person name="Jeong J.-H."/>
            <person name="Kim D."/>
            <person name="Kim S."/>
            <person name="Ryu S."/>
            <person name="Song J.Y."/>
            <person name="Lee S.K."/>
        </authorList>
    </citation>
    <scope>NUCLEOTIDE SEQUENCE [LARGE SCALE GENOMIC DNA]</scope>
    <source>
        <tissue evidence="2">Muscle</tissue>
    </source>
</reference>
<organism evidence="2 3">
    <name type="scientific">Liparis tanakae</name>
    <name type="common">Tanaka's snailfish</name>
    <dbReference type="NCBI Taxonomy" id="230148"/>
    <lineage>
        <taxon>Eukaryota</taxon>
        <taxon>Metazoa</taxon>
        <taxon>Chordata</taxon>
        <taxon>Craniata</taxon>
        <taxon>Vertebrata</taxon>
        <taxon>Euteleostomi</taxon>
        <taxon>Actinopterygii</taxon>
        <taxon>Neopterygii</taxon>
        <taxon>Teleostei</taxon>
        <taxon>Neoteleostei</taxon>
        <taxon>Acanthomorphata</taxon>
        <taxon>Eupercaria</taxon>
        <taxon>Perciformes</taxon>
        <taxon>Cottioidei</taxon>
        <taxon>Cottales</taxon>
        <taxon>Liparidae</taxon>
        <taxon>Liparis</taxon>
    </lineage>
</organism>